<dbReference type="Proteomes" id="UP001271648">
    <property type="component" value="Unassembled WGS sequence"/>
</dbReference>
<proteinExistence type="predicted"/>
<evidence type="ECO:0000313" key="7">
    <source>
        <dbReference type="EMBL" id="MDW0115558.1"/>
    </source>
</evidence>
<evidence type="ECO:0000256" key="3">
    <source>
        <dbReference type="ARBA" id="ARBA00022603"/>
    </source>
</evidence>
<reference evidence="7 8" key="1">
    <citation type="submission" date="2023-06" db="EMBL/GenBank/DDBJ databases">
        <title>Sporosarcina sp. nov., isolated from Korean traditional fermented seafood 'Jeotgal'.</title>
        <authorList>
            <person name="Yang A.I."/>
            <person name="Shin N.-R."/>
        </authorList>
    </citation>
    <scope>NUCLEOTIDE SEQUENCE [LARGE SCALE GENOMIC DNA]</scope>
    <source>
        <strain evidence="7 8">KCTC43456</strain>
    </source>
</reference>
<gene>
    <name evidence="7" type="ORF">QTL97_01225</name>
</gene>
<dbReference type="InterPro" id="IPR022641">
    <property type="entry name" value="CheR_N"/>
</dbReference>
<feature type="domain" description="CheR-type methyltransferase" evidence="6">
    <location>
        <begin position="1"/>
        <end position="256"/>
    </location>
</feature>
<evidence type="ECO:0000256" key="2">
    <source>
        <dbReference type="ARBA" id="ARBA00012534"/>
    </source>
</evidence>
<dbReference type="EC" id="2.1.1.80" evidence="2"/>
<dbReference type="PANTHER" id="PTHR24422:SF19">
    <property type="entry name" value="CHEMOTAXIS PROTEIN METHYLTRANSFERASE"/>
    <property type="match status" value="1"/>
</dbReference>
<comment type="caution">
    <text evidence="7">The sequence shown here is derived from an EMBL/GenBank/DDBJ whole genome shotgun (WGS) entry which is preliminary data.</text>
</comment>
<dbReference type="Pfam" id="PF03705">
    <property type="entry name" value="CheR_N"/>
    <property type="match status" value="1"/>
</dbReference>
<dbReference type="EMBL" id="JAUBDJ010000001">
    <property type="protein sequence ID" value="MDW0115558.1"/>
    <property type="molecule type" value="Genomic_DNA"/>
</dbReference>
<dbReference type="InterPro" id="IPR022642">
    <property type="entry name" value="CheR_C"/>
</dbReference>
<keyword evidence="3" id="KW-0489">Methyltransferase</keyword>
<dbReference type="Pfam" id="PF01739">
    <property type="entry name" value="CheR"/>
    <property type="match status" value="1"/>
</dbReference>
<dbReference type="SUPFAM" id="SSF47757">
    <property type="entry name" value="Chemotaxis receptor methyltransferase CheR, N-terminal domain"/>
    <property type="match status" value="1"/>
</dbReference>
<keyword evidence="4" id="KW-0808">Transferase</keyword>
<dbReference type="SUPFAM" id="SSF53335">
    <property type="entry name" value="S-adenosyl-L-methionine-dependent methyltransferases"/>
    <property type="match status" value="1"/>
</dbReference>
<dbReference type="Gene3D" id="1.10.155.10">
    <property type="entry name" value="Chemotaxis receptor methyltransferase CheR, N-terminal domain"/>
    <property type="match status" value="1"/>
</dbReference>
<dbReference type="InterPro" id="IPR036804">
    <property type="entry name" value="CheR_N_sf"/>
</dbReference>
<comment type="catalytic activity">
    <reaction evidence="1">
        <text>L-glutamyl-[protein] + S-adenosyl-L-methionine = [protein]-L-glutamate 5-O-methyl ester + S-adenosyl-L-homocysteine</text>
        <dbReference type="Rhea" id="RHEA:24452"/>
        <dbReference type="Rhea" id="RHEA-COMP:10208"/>
        <dbReference type="Rhea" id="RHEA-COMP:10311"/>
        <dbReference type="ChEBI" id="CHEBI:29973"/>
        <dbReference type="ChEBI" id="CHEBI:57856"/>
        <dbReference type="ChEBI" id="CHEBI:59789"/>
        <dbReference type="ChEBI" id="CHEBI:82795"/>
        <dbReference type="EC" id="2.1.1.80"/>
    </reaction>
</comment>
<dbReference type="PRINTS" id="PR00996">
    <property type="entry name" value="CHERMTFRASE"/>
</dbReference>
<dbReference type="AlphaFoldDB" id="A0AAW9A752"/>
<dbReference type="PROSITE" id="PS50123">
    <property type="entry name" value="CHER"/>
    <property type="match status" value="1"/>
</dbReference>
<evidence type="ECO:0000313" key="8">
    <source>
        <dbReference type="Proteomes" id="UP001271648"/>
    </source>
</evidence>
<keyword evidence="8" id="KW-1185">Reference proteome</keyword>
<accession>A0AAW9A752</accession>
<keyword evidence="5" id="KW-0949">S-adenosyl-L-methionine</keyword>
<dbReference type="InterPro" id="IPR050903">
    <property type="entry name" value="Bact_Chemotaxis_MeTrfase"/>
</dbReference>
<dbReference type="SMART" id="SM00138">
    <property type="entry name" value="MeTrc"/>
    <property type="match status" value="1"/>
</dbReference>
<dbReference type="PANTHER" id="PTHR24422">
    <property type="entry name" value="CHEMOTAXIS PROTEIN METHYLTRANSFERASE"/>
    <property type="match status" value="1"/>
</dbReference>
<sequence>MSDYTNFIFHIKNKTGIDLSMYKEAQMKRRITSLYEKRGYSNFTEYYLAIHNDLQLLEEFLDRITINVSEFYRNSQRWEVLDKIILPELLSMNKNLKAWSAACSTGEEPYSLAMVLSSHLPLKDISILATDLDTSVLDKASVGLYTERSLKELSQKLLDRYFINQGQHYQVVDEIKRTVKFKQHNLLNDPYGYGFDLIICRNVMIYFTDKAKEQLYINFAKALKPGGILFVGSTEQIFTPSKYGLEPVETFFYKKK</sequence>
<dbReference type="RefSeq" id="WP_283734630.1">
    <property type="nucleotide sequence ID" value="NZ_CP125968.1"/>
</dbReference>
<organism evidence="7 8">
    <name type="scientific">Sporosarcina thermotolerans</name>
    <dbReference type="NCBI Taxonomy" id="633404"/>
    <lineage>
        <taxon>Bacteria</taxon>
        <taxon>Bacillati</taxon>
        <taxon>Bacillota</taxon>
        <taxon>Bacilli</taxon>
        <taxon>Bacillales</taxon>
        <taxon>Caryophanaceae</taxon>
        <taxon>Sporosarcina</taxon>
    </lineage>
</organism>
<evidence type="ECO:0000256" key="5">
    <source>
        <dbReference type="ARBA" id="ARBA00022691"/>
    </source>
</evidence>
<dbReference type="Gene3D" id="3.40.50.150">
    <property type="entry name" value="Vaccinia Virus protein VP39"/>
    <property type="match status" value="1"/>
</dbReference>
<dbReference type="InterPro" id="IPR000780">
    <property type="entry name" value="CheR_MeTrfase"/>
</dbReference>
<dbReference type="InterPro" id="IPR029063">
    <property type="entry name" value="SAM-dependent_MTases_sf"/>
</dbReference>
<protein>
    <recommendedName>
        <fullName evidence="2">protein-glutamate O-methyltransferase</fullName>
        <ecNumber evidence="2">2.1.1.80</ecNumber>
    </recommendedName>
</protein>
<dbReference type="GO" id="GO:0032259">
    <property type="term" value="P:methylation"/>
    <property type="evidence" value="ECO:0007669"/>
    <property type="project" value="UniProtKB-KW"/>
</dbReference>
<evidence type="ECO:0000259" key="6">
    <source>
        <dbReference type="PROSITE" id="PS50123"/>
    </source>
</evidence>
<evidence type="ECO:0000256" key="1">
    <source>
        <dbReference type="ARBA" id="ARBA00001541"/>
    </source>
</evidence>
<dbReference type="GO" id="GO:0008983">
    <property type="term" value="F:protein-glutamate O-methyltransferase activity"/>
    <property type="evidence" value="ECO:0007669"/>
    <property type="project" value="UniProtKB-EC"/>
</dbReference>
<name>A0AAW9A752_9BACL</name>
<evidence type="ECO:0000256" key="4">
    <source>
        <dbReference type="ARBA" id="ARBA00022679"/>
    </source>
</evidence>